<protein>
    <submittedName>
        <fullName evidence="3">Uncharacterized protein</fullName>
    </submittedName>
</protein>
<feature type="signal peptide" evidence="2">
    <location>
        <begin position="1"/>
        <end position="24"/>
    </location>
</feature>
<comment type="caution">
    <text evidence="3">The sequence shown here is derived from an EMBL/GenBank/DDBJ whole genome shotgun (WGS) entry which is preliminary data.</text>
</comment>
<evidence type="ECO:0000313" key="3">
    <source>
        <dbReference type="EMBL" id="RKH07036.1"/>
    </source>
</evidence>
<keyword evidence="2" id="KW-0732">Signal</keyword>
<evidence type="ECO:0000256" key="2">
    <source>
        <dbReference type="SAM" id="SignalP"/>
    </source>
</evidence>
<keyword evidence="4" id="KW-1185">Reference proteome</keyword>
<proteinExistence type="predicted"/>
<feature type="region of interest" description="Disordered" evidence="1">
    <location>
        <begin position="66"/>
        <end position="96"/>
    </location>
</feature>
<sequence length="96" mass="9950">MNALKKSLLAVAAVLAVAPASAFALPLQCWDTCEGICDDPCFLGTRLTTCGAAGYCFQPAQPSQENASVSSEQSQRSDDTAPVCDANHPGTEQAES</sequence>
<evidence type="ECO:0000256" key="1">
    <source>
        <dbReference type="SAM" id="MobiDB-lite"/>
    </source>
</evidence>
<organism evidence="3 4">
    <name type="scientific">Corallococcus carmarthensis</name>
    <dbReference type="NCBI Taxonomy" id="2316728"/>
    <lineage>
        <taxon>Bacteria</taxon>
        <taxon>Pseudomonadati</taxon>
        <taxon>Myxococcota</taxon>
        <taxon>Myxococcia</taxon>
        <taxon>Myxococcales</taxon>
        <taxon>Cystobacterineae</taxon>
        <taxon>Myxococcaceae</taxon>
        <taxon>Corallococcus</taxon>
    </lineage>
</organism>
<accession>A0A3A8KHK7</accession>
<dbReference type="OrthoDB" id="5523939at2"/>
<evidence type="ECO:0000313" key="4">
    <source>
        <dbReference type="Proteomes" id="UP000268313"/>
    </source>
</evidence>
<name>A0A3A8KHK7_9BACT</name>
<dbReference type="AlphaFoldDB" id="A0A3A8KHK7"/>
<dbReference type="Proteomes" id="UP000268313">
    <property type="component" value="Unassembled WGS sequence"/>
</dbReference>
<gene>
    <name evidence="3" type="ORF">D7X32_02885</name>
</gene>
<dbReference type="EMBL" id="RAWE01000006">
    <property type="protein sequence ID" value="RKH07036.1"/>
    <property type="molecule type" value="Genomic_DNA"/>
</dbReference>
<reference evidence="4" key="1">
    <citation type="submission" date="2018-09" db="EMBL/GenBank/DDBJ databases">
        <authorList>
            <person name="Livingstone P.G."/>
            <person name="Whitworth D.E."/>
        </authorList>
    </citation>
    <scope>NUCLEOTIDE SEQUENCE [LARGE SCALE GENOMIC DNA]</scope>
    <source>
        <strain evidence="4">CA043D</strain>
    </source>
</reference>
<feature type="chain" id="PRO_5017241605" evidence="2">
    <location>
        <begin position="25"/>
        <end position="96"/>
    </location>
</feature>
<dbReference type="RefSeq" id="WP_120600949.1">
    <property type="nucleotide sequence ID" value="NZ_JABFJX010000010.1"/>
</dbReference>